<organism evidence="1 2">
    <name type="scientific">Duganella aquatilis</name>
    <dbReference type="NCBI Taxonomy" id="2666082"/>
    <lineage>
        <taxon>Bacteria</taxon>
        <taxon>Pseudomonadati</taxon>
        <taxon>Pseudomonadota</taxon>
        <taxon>Betaproteobacteria</taxon>
        <taxon>Burkholderiales</taxon>
        <taxon>Oxalobacteraceae</taxon>
        <taxon>Telluria group</taxon>
        <taxon>Duganella</taxon>
    </lineage>
</organism>
<accession>A0A844DFV8</accession>
<dbReference type="EMBL" id="WKJL01000028">
    <property type="protein sequence ID" value="MRW87490.1"/>
    <property type="molecule type" value="Genomic_DNA"/>
</dbReference>
<dbReference type="AlphaFoldDB" id="A0A844DFV8"/>
<evidence type="ECO:0000313" key="2">
    <source>
        <dbReference type="Proteomes" id="UP000439986"/>
    </source>
</evidence>
<sequence length="99" mass="10990">MLKVVVAVVLGGVLQLASAEKMQTKDQCFAKCAPLIAGEPAFKDPHEASLKKIRAKREGITDPEKLKQLDEEEADQLERFLDKNEKTCRSLCSSFPDTL</sequence>
<gene>
    <name evidence="1" type="ORF">GJ698_25805</name>
</gene>
<proteinExistence type="predicted"/>
<keyword evidence="2" id="KW-1185">Reference proteome</keyword>
<evidence type="ECO:0000313" key="1">
    <source>
        <dbReference type="EMBL" id="MRW87490.1"/>
    </source>
</evidence>
<dbReference type="RefSeq" id="WP_154360733.1">
    <property type="nucleotide sequence ID" value="NZ_WKJL01000028.1"/>
</dbReference>
<protein>
    <submittedName>
        <fullName evidence="1">Uncharacterized protein</fullName>
    </submittedName>
</protein>
<dbReference type="Proteomes" id="UP000439986">
    <property type="component" value="Unassembled WGS sequence"/>
</dbReference>
<name>A0A844DFV8_9BURK</name>
<reference evidence="1 2" key="1">
    <citation type="submission" date="2019-11" db="EMBL/GenBank/DDBJ databases">
        <title>Novel species isolated from a subtropical stream in China.</title>
        <authorList>
            <person name="Lu H."/>
        </authorList>
    </citation>
    <scope>NUCLEOTIDE SEQUENCE [LARGE SCALE GENOMIC DNA]</scope>
    <source>
        <strain evidence="1 2">FT26W</strain>
    </source>
</reference>
<comment type="caution">
    <text evidence="1">The sequence shown here is derived from an EMBL/GenBank/DDBJ whole genome shotgun (WGS) entry which is preliminary data.</text>
</comment>